<comment type="caution">
    <text evidence="1">The sequence shown here is derived from an EMBL/GenBank/DDBJ whole genome shotgun (WGS) entry which is preliminary data.</text>
</comment>
<dbReference type="InterPro" id="IPR015064">
    <property type="entry name" value="Sda"/>
</dbReference>
<dbReference type="RefSeq" id="WP_249095091.1">
    <property type="nucleotide sequence ID" value="NZ_JAMAST010000001.1"/>
</dbReference>
<evidence type="ECO:0000313" key="2">
    <source>
        <dbReference type="Proteomes" id="UP001203004"/>
    </source>
</evidence>
<dbReference type="SUPFAM" id="SSF100985">
    <property type="entry name" value="Sporulation inhibitor Sda"/>
    <property type="match status" value="1"/>
</dbReference>
<dbReference type="Gene3D" id="1.10.287.1100">
    <property type="entry name" value="Sporulation inhibitor A"/>
    <property type="match status" value="1"/>
</dbReference>
<name>A0ABT0M6F0_9BACL</name>
<organism evidence="1 2">
    <name type="scientific">Sporolactobacillus mangiferae</name>
    <dbReference type="NCBI Taxonomy" id="2940498"/>
    <lineage>
        <taxon>Bacteria</taxon>
        <taxon>Bacillati</taxon>
        <taxon>Bacillota</taxon>
        <taxon>Bacilli</taxon>
        <taxon>Bacillales</taxon>
        <taxon>Sporolactobacillaceae</taxon>
        <taxon>Sporolactobacillus</taxon>
    </lineage>
</organism>
<dbReference type="Proteomes" id="UP001203004">
    <property type="component" value="Unassembled WGS sequence"/>
</dbReference>
<dbReference type="EMBL" id="JAMAST010000001">
    <property type="protein sequence ID" value="MCL1630446.1"/>
    <property type="molecule type" value="Genomic_DNA"/>
</dbReference>
<protein>
    <submittedName>
        <fullName evidence="1">Sporulation histidine kinase inhibitor Sda</fullName>
    </submittedName>
</protein>
<dbReference type="InterPro" id="IPR036916">
    <property type="entry name" value="Sda_sf"/>
</dbReference>
<gene>
    <name evidence="1" type="ORF">M3N64_00570</name>
</gene>
<keyword evidence="1" id="KW-0649">Protein kinase inhibitor</keyword>
<reference evidence="1 2" key="1">
    <citation type="submission" date="2022-05" db="EMBL/GenBank/DDBJ databases">
        <title>Sporolactobacillus sp nov CPB3-1, isolated from tree bark (Mangifera indica L.).</title>
        <authorList>
            <person name="Phuengjayaem S."/>
            <person name="Tanasupawat S."/>
        </authorList>
    </citation>
    <scope>NUCLEOTIDE SEQUENCE [LARGE SCALE GENOMIC DNA]</scope>
    <source>
        <strain evidence="1 2">CPB3-1</strain>
    </source>
</reference>
<keyword evidence="2" id="KW-1185">Reference proteome</keyword>
<sequence length="46" mass="5441">MNNLSDDLLIESYTKAKEFHLSEDFIKLIEAEINRRSLEKELKQTS</sequence>
<accession>A0ABT0M6F0</accession>
<evidence type="ECO:0000313" key="1">
    <source>
        <dbReference type="EMBL" id="MCL1630446.1"/>
    </source>
</evidence>
<dbReference type="GO" id="GO:0004860">
    <property type="term" value="F:protein kinase inhibitor activity"/>
    <property type="evidence" value="ECO:0007669"/>
    <property type="project" value="UniProtKB-KW"/>
</dbReference>
<dbReference type="Pfam" id="PF08970">
    <property type="entry name" value="Sda"/>
    <property type="match status" value="1"/>
</dbReference>
<proteinExistence type="predicted"/>